<dbReference type="OrthoDB" id="1480588at2759"/>
<dbReference type="Pfam" id="PF01344">
    <property type="entry name" value="Kelch_1"/>
    <property type="match status" value="1"/>
</dbReference>
<dbReference type="EMBL" id="AWUE01015789">
    <property type="protein sequence ID" value="OMO95724.1"/>
    <property type="molecule type" value="Genomic_DNA"/>
</dbReference>
<keyword evidence="3" id="KW-1133">Transmembrane helix</keyword>
<evidence type="ECO:0000313" key="4">
    <source>
        <dbReference type="EMBL" id="OMO95724.1"/>
    </source>
</evidence>
<sequence length="180" mass="20412">MEMVAAQVVATDGVNCHAAEVFCVEVNGQPNNNEWKRCRPMNIGRKNPLACAVDGKIYVFGGARDDGPFIGEVYDPVEDIWDYLPPLDLADFVGFSPISPMNVVLDDPNDATNKLILVHFKGTVPLYAYNVRKENWVCFDEEFGRSNNSPLNDVMWPLMLWWIILSTFTLGLVREFWHTI</sequence>
<dbReference type="Gene3D" id="2.130.10.80">
    <property type="entry name" value="Galactose oxidase/kelch, beta-propeller"/>
    <property type="match status" value="1"/>
</dbReference>
<evidence type="ECO:0000256" key="1">
    <source>
        <dbReference type="ARBA" id="ARBA00022441"/>
    </source>
</evidence>
<evidence type="ECO:0000256" key="3">
    <source>
        <dbReference type="SAM" id="Phobius"/>
    </source>
</evidence>
<dbReference type="AlphaFoldDB" id="A0A1R3JLL1"/>
<keyword evidence="1" id="KW-0880">Kelch repeat</keyword>
<dbReference type="Proteomes" id="UP000187203">
    <property type="component" value="Unassembled WGS sequence"/>
</dbReference>
<name>A0A1R3JLL1_9ROSI</name>
<feature type="transmembrane region" description="Helical" evidence="3">
    <location>
        <begin position="154"/>
        <end position="173"/>
    </location>
</feature>
<keyword evidence="3" id="KW-0812">Transmembrane</keyword>
<proteinExistence type="predicted"/>
<dbReference type="SUPFAM" id="SSF117281">
    <property type="entry name" value="Kelch motif"/>
    <property type="match status" value="1"/>
</dbReference>
<dbReference type="PANTHER" id="PTHR46344">
    <property type="entry name" value="OS02G0202900 PROTEIN"/>
    <property type="match status" value="1"/>
</dbReference>
<dbReference type="InterPro" id="IPR006652">
    <property type="entry name" value="Kelch_1"/>
</dbReference>
<reference evidence="5" key="1">
    <citation type="submission" date="2013-09" db="EMBL/GenBank/DDBJ databases">
        <title>Corchorus olitorius genome sequencing.</title>
        <authorList>
            <person name="Alam M."/>
            <person name="Haque M.S."/>
            <person name="Islam M.S."/>
            <person name="Emdad E.M."/>
            <person name="Islam M.M."/>
            <person name="Ahmed B."/>
            <person name="Halim A."/>
            <person name="Hossen Q.M.M."/>
            <person name="Hossain M.Z."/>
            <person name="Ahmed R."/>
            <person name="Khan M.M."/>
            <person name="Islam R."/>
            <person name="Rashid M.M."/>
            <person name="Khan S.A."/>
            <person name="Rahman M.S."/>
            <person name="Alam M."/>
            <person name="Yahiya A.S."/>
            <person name="Khan M.S."/>
            <person name="Azam M.S."/>
            <person name="Haque T."/>
            <person name="Lashkar M.Z.H."/>
            <person name="Akhand A.I."/>
            <person name="Morshed G."/>
            <person name="Roy S."/>
            <person name="Uddin K.S."/>
            <person name="Rabeya T."/>
            <person name="Hossain A.S."/>
            <person name="Chowdhury A."/>
            <person name="Snigdha A.R."/>
            <person name="Mortoza M.S."/>
            <person name="Matin S.A."/>
            <person name="Hoque S.M.E."/>
            <person name="Islam M.K."/>
            <person name="Roy D.K."/>
            <person name="Haider R."/>
            <person name="Moosa M.M."/>
            <person name="Elias S.M."/>
            <person name="Hasan A.M."/>
            <person name="Jahan S."/>
            <person name="Shafiuddin M."/>
            <person name="Mahmood N."/>
            <person name="Shommy N.S."/>
        </authorList>
    </citation>
    <scope>NUCLEOTIDE SEQUENCE [LARGE SCALE GENOMIC DNA]</scope>
    <source>
        <strain evidence="5">cv. O-4</strain>
    </source>
</reference>
<keyword evidence="3" id="KW-0472">Membrane</keyword>
<keyword evidence="5" id="KW-1185">Reference proteome</keyword>
<organism evidence="4 5">
    <name type="scientific">Corchorus olitorius</name>
    <dbReference type="NCBI Taxonomy" id="93759"/>
    <lineage>
        <taxon>Eukaryota</taxon>
        <taxon>Viridiplantae</taxon>
        <taxon>Streptophyta</taxon>
        <taxon>Embryophyta</taxon>
        <taxon>Tracheophyta</taxon>
        <taxon>Spermatophyta</taxon>
        <taxon>Magnoliopsida</taxon>
        <taxon>eudicotyledons</taxon>
        <taxon>Gunneridae</taxon>
        <taxon>Pentapetalae</taxon>
        <taxon>rosids</taxon>
        <taxon>malvids</taxon>
        <taxon>Malvales</taxon>
        <taxon>Malvaceae</taxon>
        <taxon>Grewioideae</taxon>
        <taxon>Apeibeae</taxon>
        <taxon>Corchorus</taxon>
    </lineage>
</organism>
<evidence type="ECO:0000256" key="2">
    <source>
        <dbReference type="ARBA" id="ARBA00022737"/>
    </source>
</evidence>
<keyword evidence="2" id="KW-0677">Repeat</keyword>
<gene>
    <name evidence="4" type="ORF">COLO4_15708</name>
</gene>
<accession>A0A1R3JLL1</accession>
<evidence type="ECO:0000313" key="5">
    <source>
        <dbReference type="Proteomes" id="UP000187203"/>
    </source>
</evidence>
<dbReference type="PANTHER" id="PTHR46344:SF27">
    <property type="entry name" value="KELCH REPEAT SUPERFAMILY PROTEIN"/>
    <property type="match status" value="1"/>
</dbReference>
<comment type="caution">
    <text evidence="4">The sequence shown here is derived from an EMBL/GenBank/DDBJ whole genome shotgun (WGS) entry which is preliminary data.</text>
</comment>
<dbReference type="InterPro" id="IPR037293">
    <property type="entry name" value="Gal_Oxidase_central_sf"/>
</dbReference>
<dbReference type="STRING" id="93759.A0A1R3JLL1"/>
<dbReference type="InterPro" id="IPR015915">
    <property type="entry name" value="Kelch-typ_b-propeller"/>
</dbReference>
<protein>
    <submittedName>
        <fullName evidence="4">Kelch repeat type 1</fullName>
    </submittedName>
</protein>